<dbReference type="InterPro" id="IPR011990">
    <property type="entry name" value="TPR-like_helical_dom_sf"/>
</dbReference>
<dbReference type="EMBL" id="GECU01024556">
    <property type="protein sequence ID" value="JAS83150.1"/>
    <property type="molecule type" value="Transcribed_RNA"/>
</dbReference>
<dbReference type="InterPro" id="IPR013105">
    <property type="entry name" value="TPR_2"/>
</dbReference>
<evidence type="ECO:0000256" key="3">
    <source>
        <dbReference type="ARBA" id="ARBA00004240"/>
    </source>
</evidence>
<evidence type="ECO:0000256" key="8">
    <source>
        <dbReference type="ARBA" id="ARBA00022692"/>
    </source>
</evidence>
<dbReference type="GO" id="GO:0030968">
    <property type="term" value="P:endoplasmic reticulum unfolded protein response"/>
    <property type="evidence" value="ECO:0007669"/>
    <property type="project" value="TreeGrafter"/>
</dbReference>
<feature type="transmembrane region" description="Helical" evidence="17">
    <location>
        <begin position="165"/>
        <end position="183"/>
    </location>
</feature>
<dbReference type="Gene3D" id="1.25.40.10">
    <property type="entry name" value="Tetratricopeptide repeat domain"/>
    <property type="match status" value="3"/>
</dbReference>
<feature type="transmembrane region" description="Helical" evidence="17">
    <location>
        <begin position="190"/>
        <end position="210"/>
    </location>
</feature>
<keyword evidence="12 17" id="KW-1133">Transmembrane helix</keyword>
<name>A0A1B6I8D4_9HEMI</name>
<comment type="catalytic activity">
    <reaction evidence="14">
        <text>a di-trans,poly-cis-dolichyl beta-D-mannosyl phosphate + L-threonyl-[protein] = 3-O-(alpha-D-mannosyl)-L-threonyl-[protein] + a di-trans,poly-cis-dolichyl phosphate + H(+)</text>
        <dbReference type="Rhea" id="RHEA:53396"/>
        <dbReference type="Rhea" id="RHEA-COMP:11060"/>
        <dbReference type="Rhea" id="RHEA-COMP:13547"/>
        <dbReference type="Rhea" id="RHEA-COMP:19498"/>
        <dbReference type="Rhea" id="RHEA-COMP:19501"/>
        <dbReference type="ChEBI" id="CHEBI:15378"/>
        <dbReference type="ChEBI" id="CHEBI:30013"/>
        <dbReference type="ChEBI" id="CHEBI:57683"/>
        <dbReference type="ChEBI" id="CHEBI:58211"/>
        <dbReference type="ChEBI" id="CHEBI:137323"/>
        <dbReference type="EC" id="2.4.1.109"/>
    </reaction>
</comment>
<dbReference type="SMART" id="SM00028">
    <property type="entry name" value="TPR"/>
    <property type="match status" value="7"/>
</dbReference>
<dbReference type="Pfam" id="PF08409">
    <property type="entry name" value="TMTC_DUF1736"/>
    <property type="match status" value="1"/>
</dbReference>
<dbReference type="InterPro" id="IPR019734">
    <property type="entry name" value="TPR_rpt"/>
</dbReference>
<feature type="repeat" description="TPR" evidence="16">
    <location>
        <begin position="665"/>
        <end position="698"/>
    </location>
</feature>
<evidence type="ECO:0000259" key="18">
    <source>
        <dbReference type="Pfam" id="PF08409"/>
    </source>
</evidence>
<evidence type="ECO:0000256" key="16">
    <source>
        <dbReference type="PROSITE-ProRule" id="PRU00339"/>
    </source>
</evidence>
<dbReference type="Pfam" id="PF13374">
    <property type="entry name" value="TPR_10"/>
    <property type="match status" value="1"/>
</dbReference>
<dbReference type="EC" id="2.4.1.109" evidence="6"/>
<dbReference type="PANTHER" id="PTHR44227:SF3">
    <property type="entry name" value="PROTEIN O-MANNOSYL-TRANSFERASE TMTC4"/>
    <property type="match status" value="1"/>
</dbReference>
<dbReference type="InterPro" id="IPR013618">
    <property type="entry name" value="TMTC_DUF1736"/>
</dbReference>
<feature type="transmembrane region" description="Helical" evidence="17">
    <location>
        <begin position="294"/>
        <end position="318"/>
    </location>
</feature>
<keyword evidence="8 17" id="KW-0812">Transmembrane</keyword>
<evidence type="ECO:0000256" key="9">
    <source>
        <dbReference type="ARBA" id="ARBA00022737"/>
    </source>
</evidence>
<feature type="transmembrane region" description="Helical" evidence="17">
    <location>
        <begin position="21"/>
        <end position="45"/>
    </location>
</feature>
<dbReference type="AlphaFoldDB" id="A0A1B6I8D4"/>
<dbReference type="GO" id="GO:0005783">
    <property type="term" value="C:endoplasmic reticulum"/>
    <property type="evidence" value="ECO:0007669"/>
    <property type="project" value="UniProtKB-SubCell"/>
</dbReference>
<evidence type="ECO:0000256" key="4">
    <source>
        <dbReference type="ARBA" id="ARBA00004922"/>
    </source>
</evidence>
<dbReference type="Pfam" id="PF00515">
    <property type="entry name" value="TPR_1"/>
    <property type="match status" value="1"/>
</dbReference>
<keyword evidence="11" id="KW-0256">Endoplasmic reticulum</keyword>
<evidence type="ECO:0000256" key="6">
    <source>
        <dbReference type="ARBA" id="ARBA00012839"/>
    </source>
</evidence>
<dbReference type="InterPro" id="IPR052346">
    <property type="entry name" value="O-mannosyl-transferase_TMTC"/>
</dbReference>
<gene>
    <name evidence="19" type="ORF">g.4829</name>
</gene>
<comment type="catalytic activity">
    <reaction evidence="15">
        <text>a di-trans,poly-cis-dolichyl beta-D-mannosyl phosphate + L-seryl-[protein] = 3-O-(alpha-D-mannosyl)-L-seryl-[protein] + a di-trans,poly-cis-dolichyl phosphate + H(+)</text>
        <dbReference type="Rhea" id="RHEA:17377"/>
        <dbReference type="Rhea" id="RHEA-COMP:9863"/>
        <dbReference type="Rhea" id="RHEA-COMP:13546"/>
        <dbReference type="Rhea" id="RHEA-COMP:19498"/>
        <dbReference type="Rhea" id="RHEA-COMP:19501"/>
        <dbReference type="ChEBI" id="CHEBI:15378"/>
        <dbReference type="ChEBI" id="CHEBI:29999"/>
        <dbReference type="ChEBI" id="CHEBI:57683"/>
        <dbReference type="ChEBI" id="CHEBI:58211"/>
        <dbReference type="ChEBI" id="CHEBI:137321"/>
        <dbReference type="EC" id="2.4.1.109"/>
    </reaction>
</comment>
<evidence type="ECO:0000313" key="19">
    <source>
        <dbReference type="EMBL" id="JAS83150.1"/>
    </source>
</evidence>
<feature type="repeat" description="TPR" evidence="16">
    <location>
        <begin position="631"/>
        <end position="664"/>
    </location>
</feature>
<reference evidence="19" key="1">
    <citation type="submission" date="2015-11" db="EMBL/GenBank/DDBJ databases">
        <title>De novo transcriptome assembly of four potential Pierce s Disease insect vectors from Arizona vineyards.</title>
        <authorList>
            <person name="Tassone E.E."/>
        </authorList>
    </citation>
    <scope>NUCLEOTIDE SEQUENCE</scope>
</reference>
<evidence type="ECO:0000256" key="17">
    <source>
        <dbReference type="SAM" id="Phobius"/>
    </source>
</evidence>
<proteinExistence type="inferred from homology"/>
<feature type="transmembrane region" description="Helical" evidence="17">
    <location>
        <begin position="419"/>
        <end position="441"/>
    </location>
</feature>
<feature type="domain" description="DUF1736" evidence="18">
    <location>
        <begin position="276"/>
        <end position="348"/>
    </location>
</feature>
<keyword evidence="13 17" id="KW-0472">Membrane</keyword>
<dbReference type="SUPFAM" id="SSF48452">
    <property type="entry name" value="TPR-like"/>
    <property type="match status" value="1"/>
</dbReference>
<evidence type="ECO:0000256" key="1">
    <source>
        <dbReference type="ARBA" id="ARBA00003582"/>
    </source>
</evidence>
<keyword evidence="10 16" id="KW-0802">TPR repeat</keyword>
<comment type="similarity">
    <text evidence="5">Belongs to the TMTC family.</text>
</comment>
<evidence type="ECO:0000256" key="2">
    <source>
        <dbReference type="ARBA" id="ARBA00004141"/>
    </source>
</evidence>
<dbReference type="GO" id="GO:0004169">
    <property type="term" value="F:dolichyl-phosphate-mannose-protein mannosyltransferase activity"/>
    <property type="evidence" value="ECO:0007669"/>
    <property type="project" value="UniProtKB-EC"/>
</dbReference>
<dbReference type="PROSITE" id="PS50293">
    <property type="entry name" value="TPR_REGION"/>
    <property type="match status" value="2"/>
</dbReference>
<keyword evidence="9" id="KW-0677">Repeat</keyword>
<feature type="repeat" description="TPR" evidence="16">
    <location>
        <begin position="495"/>
        <end position="528"/>
    </location>
</feature>
<comment type="function">
    <text evidence="1">Transfers mannosyl residues to the hydroxyl group of serine or threonine residues.</text>
</comment>
<evidence type="ECO:0000256" key="14">
    <source>
        <dbReference type="ARBA" id="ARBA00045085"/>
    </source>
</evidence>
<feature type="transmembrane region" description="Helical" evidence="17">
    <location>
        <begin position="114"/>
        <end position="132"/>
    </location>
</feature>
<sequence>MTDKEKRVNKVPEMIPDMSTGLSLSIITLLAVTCFYKCVGGGFVFDDMEAVVNNDDIKLSTSISTILDNDFWGTRITHNASHKSYRPLTILSYRLNLMVAGGELKASQFHLVNLVLYILVCCLSLFVTRALCGGESSHSVSFISAVLFTVHPVHTEAVVPVVGRADLLCALFMFCAFLVYCQALESKTRILVHVFLLSLTVLLATASMFAKEQGITILAICSAYDFLISEKEHPRHLLKFSMTWSKFQDTGLIVRQIILLSTTCALFLLRWWIMGGTVPVFQKVDNPASFLDSMLLRAVNYMYIYALNVWLLLCPEWLCFDWSMGCVPLILMLHDSRVLIVIIFFTMFCLLMFSLLKNTSQEARKLLMALSFMIFSFLPASNLFFRVGFVIAERNLFVPSLGFCLIIALGIRKLSGMKIWQLIVSSCLALLVLVFCVRSYLRTVQWANERDLFQSAIAVCPLNAKVHYNLAKTSPNITEALEHYKDALRLNPDYDQAMNNLANILKDLGELSEAQRLLKRALQLRPDFAAAWMNLGIVLSNQKQFIEAEQCYWKAINYRRKYPDCFYNLGNLYLEQKKHSKAYESWRQATKLDPRHHAAWNNLIIMLDSIGRHSEASSVGQEALTHLPNSSAIHFNIANSLGKTSNFAEAERYFKAAIELNPKYPLYYVNLGVLYHHWKKFGLAKEMYLQALKLEPNMKSARDNLQLLI</sequence>
<comment type="pathway">
    <text evidence="4">Protein modification; protein glycosylation.</text>
</comment>
<feature type="transmembrane region" description="Helical" evidence="17">
    <location>
        <begin position="252"/>
        <end position="273"/>
    </location>
</feature>
<feature type="transmembrane region" description="Helical" evidence="17">
    <location>
        <begin position="139"/>
        <end position="159"/>
    </location>
</feature>
<dbReference type="UniPathway" id="UPA00378"/>
<evidence type="ECO:0000256" key="13">
    <source>
        <dbReference type="ARBA" id="ARBA00023136"/>
    </source>
</evidence>
<dbReference type="Pfam" id="PF14559">
    <property type="entry name" value="TPR_19"/>
    <property type="match status" value="1"/>
</dbReference>
<evidence type="ECO:0000256" key="10">
    <source>
        <dbReference type="ARBA" id="ARBA00022803"/>
    </source>
</evidence>
<dbReference type="GO" id="GO:0016020">
    <property type="term" value="C:membrane"/>
    <property type="evidence" value="ECO:0007669"/>
    <property type="project" value="UniProtKB-SubCell"/>
</dbReference>
<feature type="repeat" description="TPR" evidence="16">
    <location>
        <begin position="563"/>
        <end position="596"/>
    </location>
</feature>
<organism evidence="19">
    <name type="scientific">Homalodisca liturata</name>
    <dbReference type="NCBI Taxonomy" id="320908"/>
    <lineage>
        <taxon>Eukaryota</taxon>
        <taxon>Metazoa</taxon>
        <taxon>Ecdysozoa</taxon>
        <taxon>Arthropoda</taxon>
        <taxon>Hexapoda</taxon>
        <taxon>Insecta</taxon>
        <taxon>Pterygota</taxon>
        <taxon>Neoptera</taxon>
        <taxon>Paraneoptera</taxon>
        <taxon>Hemiptera</taxon>
        <taxon>Auchenorrhyncha</taxon>
        <taxon>Membracoidea</taxon>
        <taxon>Cicadellidae</taxon>
        <taxon>Cicadellinae</taxon>
        <taxon>Proconiini</taxon>
        <taxon>Homalodisca</taxon>
    </lineage>
</organism>
<dbReference type="Pfam" id="PF07719">
    <property type="entry name" value="TPR_2"/>
    <property type="match status" value="1"/>
</dbReference>
<accession>A0A1B6I8D4</accession>
<feature type="transmembrane region" description="Helical" evidence="17">
    <location>
        <begin position="368"/>
        <end position="389"/>
    </location>
</feature>
<evidence type="ECO:0000256" key="12">
    <source>
        <dbReference type="ARBA" id="ARBA00022989"/>
    </source>
</evidence>
<evidence type="ECO:0000256" key="11">
    <source>
        <dbReference type="ARBA" id="ARBA00022824"/>
    </source>
</evidence>
<evidence type="ECO:0000256" key="5">
    <source>
        <dbReference type="ARBA" id="ARBA00007882"/>
    </source>
</evidence>
<dbReference type="PROSITE" id="PS50005">
    <property type="entry name" value="TPR"/>
    <property type="match status" value="4"/>
</dbReference>
<feature type="transmembrane region" description="Helical" evidence="17">
    <location>
        <begin position="338"/>
        <end position="356"/>
    </location>
</feature>
<keyword evidence="7" id="KW-0808">Transferase</keyword>
<evidence type="ECO:0000256" key="15">
    <source>
        <dbReference type="ARBA" id="ARBA00045102"/>
    </source>
</evidence>
<protein>
    <recommendedName>
        <fullName evidence="6">dolichyl-phosphate-mannose--protein mannosyltransferase</fullName>
        <ecNumber evidence="6">2.4.1.109</ecNumber>
    </recommendedName>
</protein>
<evidence type="ECO:0000256" key="7">
    <source>
        <dbReference type="ARBA" id="ARBA00022679"/>
    </source>
</evidence>
<dbReference type="Pfam" id="PF13181">
    <property type="entry name" value="TPR_8"/>
    <property type="match status" value="1"/>
</dbReference>
<dbReference type="PANTHER" id="PTHR44227">
    <property type="match status" value="1"/>
</dbReference>
<comment type="subcellular location">
    <subcellularLocation>
        <location evidence="3">Endoplasmic reticulum</location>
    </subcellularLocation>
    <subcellularLocation>
        <location evidence="2">Membrane</location>
        <topology evidence="2">Multi-pass membrane protein</topology>
    </subcellularLocation>
</comment>